<comment type="caution">
    <text evidence="4">The sequence shown here is derived from an EMBL/GenBank/DDBJ whole genome shotgun (WGS) entry which is preliminary data.</text>
</comment>
<sequence length="746" mass="84664">MKYNFIYVAALLLAGVTNVNAQTKDEARYRKQSEEIRKDVWGWNLPQFNVRNIPAEYSKASKVIIASRTELTAESKTKLAYYGLAFGTNKEQKLTEIVREMVKLNDKTAVDEYSQLSFTQFEKESGFYHPDKSTSYLGARVIKPDGKIEEIDADDIVLTQDESLEKKAKVAIPNLQPGDILDYFIATAQSLTNDNSIKPYQVILFSDAPVLNLSFHAQLGKKYGIQYRSYNGAPDMKVSKNDEDDIIADVVKTNIPPFETSLWVAAARQLPFIRMNISLGAGGANYFHDKIKPGSISKNSDPDDFIQGKVQELSTATYGVLIAKDGKKEYRHIENEAKRMAKQCNVEYKNLNDEEKAIWLFYTIRFTQLLNFDINQLSKTIHIGNYSFNHVAFPIYATFKSAGLEPGVLISSDRTGFRLKEILSKDDLLLTTFIPGSQKFFSFQSVYDLPLSTPSDIEGLKDVRSFIYNPRSKPKADNGQEVKASTSDKNAHIENLQLSLTPDKNNLTVHRSTTLKGFYKMDAQRALILYEDYYEEERKSFHEEKSLIESLEDGKRSAKSVDEVKNAFKEARNKQKDQFVSEAKEWFNQDVSDLKDYKTDTLGVRISAPNFVYSSSFNLNGLVKKAGNNIIVEIGKIEGEPLIIKPEQRKRDIDMYAPFARSIEYNIEFQIPDGYTVQGIEALNKNVTNETGFFIAEATTSGKTVTIKVKKHYLHNYEPSKNWDKLIEFTDAAGDWANSKLLLKKS</sequence>
<name>A0A3M9NAL9_9BACT</name>
<evidence type="ECO:0000256" key="1">
    <source>
        <dbReference type="SAM" id="Coils"/>
    </source>
</evidence>
<organism evidence="4 5">
    <name type="scientific">Hanamia caeni</name>
    <dbReference type="NCBI Taxonomy" id="2294116"/>
    <lineage>
        <taxon>Bacteria</taxon>
        <taxon>Pseudomonadati</taxon>
        <taxon>Bacteroidota</taxon>
        <taxon>Chitinophagia</taxon>
        <taxon>Chitinophagales</taxon>
        <taxon>Chitinophagaceae</taxon>
        <taxon>Hanamia</taxon>
    </lineage>
</organism>
<dbReference type="AlphaFoldDB" id="A0A3M9NAL9"/>
<gene>
    <name evidence="4" type="ORF">EFY79_16495</name>
</gene>
<evidence type="ECO:0000313" key="5">
    <source>
        <dbReference type="Proteomes" id="UP000267223"/>
    </source>
</evidence>
<dbReference type="Gene3D" id="2.60.40.3140">
    <property type="match status" value="1"/>
</dbReference>
<dbReference type="InterPro" id="IPR024618">
    <property type="entry name" value="DUF3857"/>
</dbReference>
<proteinExistence type="predicted"/>
<keyword evidence="5" id="KW-1185">Reference proteome</keyword>
<evidence type="ECO:0000259" key="3">
    <source>
        <dbReference type="Pfam" id="PF12969"/>
    </source>
</evidence>
<keyword evidence="1" id="KW-0175">Coiled coil</keyword>
<keyword evidence="2" id="KW-0732">Signal</keyword>
<dbReference type="RefSeq" id="WP_123121834.1">
    <property type="nucleotide sequence ID" value="NZ_RJJR01000014.1"/>
</dbReference>
<evidence type="ECO:0000313" key="4">
    <source>
        <dbReference type="EMBL" id="RNI34293.1"/>
    </source>
</evidence>
<protein>
    <submittedName>
        <fullName evidence="4">DUF3857 domain-containing protein</fullName>
    </submittedName>
</protein>
<feature type="signal peptide" evidence="2">
    <location>
        <begin position="1"/>
        <end position="21"/>
    </location>
</feature>
<feature type="chain" id="PRO_5018012537" evidence="2">
    <location>
        <begin position="22"/>
        <end position="746"/>
    </location>
</feature>
<evidence type="ECO:0000256" key="2">
    <source>
        <dbReference type="SAM" id="SignalP"/>
    </source>
</evidence>
<reference evidence="4 5" key="1">
    <citation type="submission" date="2018-11" db="EMBL/GenBank/DDBJ databases">
        <title>Draft genome sequence of Ferruginibacter sp. BO-59.</title>
        <authorList>
            <person name="Im W.T."/>
        </authorList>
    </citation>
    <scope>NUCLEOTIDE SEQUENCE [LARGE SCALE GENOMIC DNA]</scope>
    <source>
        <strain evidence="4 5">BO-59</strain>
    </source>
</reference>
<dbReference type="OrthoDB" id="1153981at2"/>
<feature type="coiled-coil region" evidence="1">
    <location>
        <begin position="323"/>
        <end position="354"/>
    </location>
</feature>
<dbReference type="Gene3D" id="2.60.120.1130">
    <property type="match status" value="1"/>
</dbReference>
<feature type="domain" description="DUF3857" evidence="3">
    <location>
        <begin position="93"/>
        <end position="242"/>
    </location>
</feature>
<dbReference type="EMBL" id="RJJR01000014">
    <property type="protein sequence ID" value="RNI34293.1"/>
    <property type="molecule type" value="Genomic_DNA"/>
</dbReference>
<accession>A0A3M9NAL9</accession>
<dbReference type="Pfam" id="PF12969">
    <property type="entry name" value="DUF3857"/>
    <property type="match status" value="1"/>
</dbReference>
<dbReference type="Proteomes" id="UP000267223">
    <property type="component" value="Unassembled WGS sequence"/>
</dbReference>